<dbReference type="Proteomes" id="UP001153737">
    <property type="component" value="Chromosome 7"/>
</dbReference>
<evidence type="ECO:0000256" key="8">
    <source>
        <dbReference type="ARBA" id="ARBA00022673"/>
    </source>
</evidence>
<dbReference type="SMART" id="SM01077">
    <property type="entry name" value="Cg6151-P"/>
    <property type="match status" value="1"/>
</dbReference>
<evidence type="ECO:0000256" key="6">
    <source>
        <dbReference type="ARBA" id="ARBA00022568"/>
    </source>
</evidence>
<feature type="transmembrane region" description="Helical" evidence="20">
    <location>
        <begin position="38"/>
        <end position="60"/>
    </location>
</feature>
<evidence type="ECO:0000313" key="21">
    <source>
        <dbReference type="EMBL" id="CAH1175734.1"/>
    </source>
</evidence>
<dbReference type="GO" id="GO:0006897">
    <property type="term" value="P:endocytosis"/>
    <property type="evidence" value="ECO:0007669"/>
    <property type="project" value="UniProtKB-KW"/>
</dbReference>
<evidence type="ECO:0000256" key="19">
    <source>
        <dbReference type="ARBA" id="ARBA00046506"/>
    </source>
</evidence>
<comment type="similarity">
    <text evidence="3">Belongs to the calcium channel flower family.</text>
</comment>
<evidence type="ECO:0000256" key="5">
    <source>
        <dbReference type="ARBA" id="ARBA00022448"/>
    </source>
</evidence>
<keyword evidence="12 20" id="KW-1133">Transmembrane helix</keyword>
<dbReference type="AlphaFoldDB" id="A0A9P0DX88"/>
<gene>
    <name evidence="21" type="ORF">PHAECO_LOCUS10698</name>
</gene>
<keyword evidence="6" id="KW-0109">Calcium transport</keyword>
<evidence type="ECO:0000256" key="18">
    <source>
        <dbReference type="ARBA" id="ARBA00034111"/>
    </source>
</evidence>
<protein>
    <recommendedName>
        <fullName evidence="4">Calcium channel flower</fullName>
    </recommendedName>
</protein>
<dbReference type="GO" id="GO:0005262">
    <property type="term" value="F:calcium channel activity"/>
    <property type="evidence" value="ECO:0007669"/>
    <property type="project" value="UniProtKB-KW"/>
</dbReference>
<evidence type="ECO:0000256" key="2">
    <source>
        <dbReference type="ARBA" id="ARBA00004644"/>
    </source>
</evidence>
<dbReference type="PANTHER" id="PTHR13314">
    <property type="entry name" value="CALCIUM CHANNEL FLOWER HOMOLOG"/>
    <property type="match status" value="1"/>
</dbReference>
<keyword evidence="17" id="KW-0968">Cytoplasmic vesicle</keyword>
<evidence type="ECO:0000256" key="10">
    <source>
        <dbReference type="ARBA" id="ARBA00022753"/>
    </source>
</evidence>
<evidence type="ECO:0000256" key="20">
    <source>
        <dbReference type="SAM" id="Phobius"/>
    </source>
</evidence>
<comment type="subunit">
    <text evidence="19">Homomultimer. Associates with the dally/ magu complex.</text>
</comment>
<keyword evidence="22" id="KW-1185">Reference proteome</keyword>
<reference evidence="21" key="2">
    <citation type="submission" date="2022-10" db="EMBL/GenBank/DDBJ databases">
        <authorList>
            <consortium name="ENA_rothamsted_submissions"/>
            <consortium name="culmorum"/>
            <person name="King R."/>
        </authorList>
    </citation>
    <scope>NUCLEOTIDE SEQUENCE</scope>
</reference>
<feature type="transmembrane region" description="Helical" evidence="20">
    <location>
        <begin position="99"/>
        <end position="118"/>
    </location>
</feature>
<keyword evidence="7" id="KW-0254">Endocytosis</keyword>
<reference evidence="21" key="1">
    <citation type="submission" date="2022-01" db="EMBL/GenBank/DDBJ databases">
        <authorList>
            <person name="King R."/>
        </authorList>
    </citation>
    <scope>NUCLEOTIDE SEQUENCE</scope>
</reference>
<evidence type="ECO:0000256" key="4">
    <source>
        <dbReference type="ARBA" id="ARBA00016120"/>
    </source>
</evidence>
<keyword evidence="10" id="KW-0967">Endosome</keyword>
<keyword evidence="15" id="KW-0966">Cell projection</keyword>
<dbReference type="GO" id="GO:0042734">
    <property type="term" value="C:presynaptic membrane"/>
    <property type="evidence" value="ECO:0007669"/>
    <property type="project" value="UniProtKB-SubCell"/>
</dbReference>
<dbReference type="OrthoDB" id="6772069at2759"/>
<name>A0A9P0DX88_PHACE</name>
<evidence type="ECO:0000313" key="22">
    <source>
        <dbReference type="Proteomes" id="UP001153737"/>
    </source>
</evidence>
<evidence type="ECO:0000256" key="3">
    <source>
        <dbReference type="ARBA" id="ARBA00010023"/>
    </source>
</evidence>
<evidence type="ECO:0000256" key="9">
    <source>
        <dbReference type="ARBA" id="ARBA00022692"/>
    </source>
</evidence>
<evidence type="ECO:0000256" key="15">
    <source>
        <dbReference type="ARBA" id="ARBA00023273"/>
    </source>
</evidence>
<evidence type="ECO:0000256" key="14">
    <source>
        <dbReference type="ARBA" id="ARBA00023136"/>
    </source>
</evidence>
<dbReference type="GO" id="GO:0030672">
    <property type="term" value="C:synaptic vesicle membrane"/>
    <property type="evidence" value="ECO:0007669"/>
    <property type="project" value="UniProtKB-SubCell"/>
</dbReference>
<dbReference type="GO" id="GO:0005768">
    <property type="term" value="C:endosome"/>
    <property type="evidence" value="ECO:0007669"/>
    <property type="project" value="UniProtKB-SubCell"/>
</dbReference>
<feature type="transmembrane region" description="Helical" evidence="20">
    <location>
        <begin position="66"/>
        <end position="87"/>
    </location>
</feature>
<dbReference type="PANTHER" id="PTHR13314:SF2">
    <property type="entry name" value="CALCIUM CHANNEL FLOWER HOMOLOG"/>
    <property type="match status" value="1"/>
</dbReference>
<dbReference type="InterPro" id="IPR019365">
    <property type="entry name" value="TVP18/Ca-channel_flower"/>
</dbReference>
<keyword evidence="8" id="KW-0107">Calcium channel</keyword>
<evidence type="ECO:0000256" key="11">
    <source>
        <dbReference type="ARBA" id="ARBA00022837"/>
    </source>
</evidence>
<keyword evidence="11" id="KW-0106">Calcium</keyword>
<accession>A0A9P0DX88</accession>
<comment type="subcellular location">
    <subcellularLocation>
        <location evidence="2">Cytoplasmic vesicle</location>
        <location evidence="2">Secretory vesicle</location>
        <location evidence="2">Synaptic vesicle membrane</location>
        <topology evidence="2">Multi-pass membrane protein</topology>
    </subcellularLocation>
    <subcellularLocation>
        <location evidence="1">Endosome</location>
    </subcellularLocation>
    <subcellularLocation>
        <location evidence="18">Presynaptic cell membrane</location>
    </subcellularLocation>
</comment>
<evidence type="ECO:0000256" key="13">
    <source>
        <dbReference type="ARBA" id="ARBA00023065"/>
    </source>
</evidence>
<evidence type="ECO:0000256" key="1">
    <source>
        <dbReference type="ARBA" id="ARBA00004177"/>
    </source>
</evidence>
<feature type="transmembrane region" description="Helical" evidence="20">
    <location>
        <begin position="124"/>
        <end position="142"/>
    </location>
</feature>
<sequence>MSFQDKITSLMSRPGQDPVPKDDVPWWMKLAGRGVGTVGGFIAMFLGVWVCVTISAWGILAGLWQIVAGFILICCEAPCCCMFVEHVQRLADILESRPYWNRAVAYVALAFPPIVMSFGLSTLFGSGLIFTTGVIYGMMALGRKASAEEMRQTASLEAPLPNASMRSNLVSNAQPIAFSGAPILDSSKV</sequence>
<dbReference type="EMBL" id="OU896713">
    <property type="protein sequence ID" value="CAH1175734.1"/>
    <property type="molecule type" value="Genomic_DNA"/>
</dbReference>
<keyword evidence="16" id="KW-0407">Ion channel</keyword>
<keyword evidence="14 20" id="KW-0472">Membrane</keyword>
<keyword evidence="9 20" id="KW-0812">Transmembrane</keyword>
<dbReference type="Pfam" id="PF10233">
    <property type="entry name" value="Cg6151-P"/>
    <property type="match status" value="1"/>
</dbReference>
<keyword evidence="13" id="KW-0406">Ion transport</keyword>
<organism evidence="21 22">
    <name type="scientific">Phaedon cochleariae</name>
    <name type="common">Mustard beetle</name>
    <dbReference type="NCBI Taxonomy" id="80249"/>
    <lineage>
        <taxon>Eukaryota</taxon>
        <taxon>Metazoa</taxon>
        <taxon>Ecdysozoa</taxon>
        <taxon>Arthropoda</taxon>
        <taxon>Hexapoda</taxon>
        <taxon>Insecta</taxon>
        <taxon>Pterygota</taxon>
        <taxon>Neoptera</taxon>
        <taxon>Endopterygota</taxon>
        <taxon>Coleoptera</taxon>
        <taxon>Polyphaga</taxon>
        <taxon>Cucujiformia</taxon>
        <taxon>Chrysomeloidea</taxon>
        <taxon>Chrysomelidae</taxon>
        <taxon>Chrysomelinae</taxon>
        <taxon>Chrysomelini</taxon>
        <taxon>Phaedon</taxon>
    </lineage>
</organism>
<evidence type="ECO:0000256" key="17">
    <source>
        <dbReference type="ARBA" id="ARBA00023329"/>
    </source>
</evidence>
<keyword evidence="5" id="KW-0813">Transport</keyword>
<evidence type="ECO:0000256" key="12">
    <source>
        <dbReference type="ARBA" id="ARBA00022989"/>
    </source>
</evidence>
<evidence type="ECO:0000256" key="16">
    <source>
        <dbReference type="ARBA" id="ARBA00023303"/>
    </source>
</evidence>
<evidence type="ECO:0000256" key="7">
    <source>
        <dbReference type="ARBA" id="ARBA00022583"/>
    </source>
</evidence>
<proteinExistence type="inferred from homology"/>